<protein>
    <submittedName>
        <fullName evidence="1">Uncharacterized protein</fullName>
    </submittedName>
</protein>
<proteinExistence type="predicted"/>
<name>A0ACC0YU19_9ROSI</name>
<gene>
    <name evidence="1" type="ORF">Pint_18598</name>
</gene>
<reference evidence="2" key="1">
    <citation type="journal article" date="2023" name="G3 (Bethesda)">
        <title>Genome assembly and association tests identify interacting loci associated with vigor, precocity, and sex in interspecific pistachio rootstocks.</title>
        <authorList>
            <person name="Palmer W."/>
            <person name="Jacygrad E."/>
            <person name="Sagayaradj S."/>
            <person name="Cavanaugh K."/>
            <person name="Han R."/>
            <person name="Bertier L."/>
            <person name="Beede B."/>
            <person name="Kafkas S."/>
            <person name="Golino D."/>
            <person name="Preece J."/>
            <person name="Michelmore R."/>
        </authorList>
    </citation>
    <scope>NUCLEOTIDE SEQUENCE [LARGE SCALE GENOMIC DNA]</scope>
</reference>
<dbReference type="Proteomes" id="UP001163603">
    <property type="component" value="Chromosome 4"/>
</dbReference>
<comment type="caution">
    <text evidence="1">The sequence shown here is derived from an EMBL/GenBank/DDBJ whole genome shotgun (WGS) entry which is preliminary data.</text>
</comment>
<accession>A0ACC0YU19</accession>
<evidence type="ECO:0000313" key="2">
    <source>
        <dbReference type="Proteomes" id="UP001163603"/>
    </source>
</evidence>
<organism evidence="1 2">
    <name type="scientific">Pistacia integerrima</name>
    <dbReference type="NCBI Taxonomy" id="434235"/>
    <lineage>
        <taxon>Eukaryota</taxon>
        <taxon>Viridiplantae</taxon>
        <taxon>Streptophyta</taxon>
        <taxon>Embryophyta</taxon>
        <taxon>Tracheophyta</taxon>
        <taxon>Spermatophyta</taxon>
        <taxon>Magnoliopsida</taxon>
        <taxon>eudicotyledons</taxon>
        <taxon>Gunneridae</taxon>
        <taxon>Pentapetalae</taxon>
        <taxon>rosids</taxon>
        <taxon>malvids</taxon>
        <taxon>Sapindales</taxon>
        <taxon>Anacardiaceae</taxon>
        <taxon>Pistacia</taxon>
    </lineage>
</organism>
<keyword evidence="2" id="KW-1185">Reference proteome</keyword>
<evidence type="ECO:0000313" key="1">
    <source>
        <dbReference type="EMBL" id="KAJ0041806.1"/>
    </source>
</evidence>
<dbReference type="EMBL" id="CM047739">
    <property type="protein sequence ID" value="KAJ0041806.1"/>
    <property type="molecule type" value="Genomic_DNA"/>
</dbReference>
<sequence>MICLSSYRATARLLHALSSPFPSFGSRKEAWYYRCLGLDP</sequence>